<dbReference type="PANTHER" id="PTHR43080">
    <property type="entry name" value="CBS DOMAIN-CONTAINING PROTEIN CBSX3, MITOCHONDRIAL"/>
    <property type="match status" value="1"/>
</dbReference>
<evidence type="ECO:0000256" key="1">
    <source>
        <dbReference type="ARBA" id="ARBA00022605"/>
    </source>
</evidence>
<evidence type="ECO:0000256" key="4">
    <source>
        <dbReference type="PROSITE-ProRule" id="PRU00703"/>
    </source>
</evidence>
<organism evidence="7 8">
    <name type="scientific">Methanolobus zinderi</name>
    <dbReference type="NCBI Taxonomy" id="536044"/>
    <lineage>
        <taxon>Archaea</taxon>
        <taxon>Methanobacteriati</taxon>
        <taxon>Methanobacteriota</taxon>
        <taxon>Stenosarchaea group</taxon>
        <taxon>Methanomicrobia</taxon>
        <taxon>Methanosarcinales</taxon>
        <taxon>Methanosarcinaceae</taxon>
        <taxon>Methanolobus</taxon>
    </lineage>
</organism>
<dbReference type="Pfam" id="PF00571">
    <property type="entry name" value="CBS"/>
    <property type="match status" value="4"/>
</dbReference>
<evidence type="ECO:0000256" key="2">
    <source>
        <dbReference type="ARBA" id="ARBA00023122"/>
    </source>
</evidence>
<dbReference type="SUPFAM" id="SSF54631">
    <property type="entry name" value="CBS-domain pair"/>
    <property type="match status" value="2"/>
</dbReference>
<evidence type="ECO:0000259" key="6">
    <source>
        <dbReference type="PROSITE" id="PS51371"/>
    </source>
</evidence>
<dbReference type="CDD" id="cd04631">
    <property type="entry name" value="CBS_archAMPK_gamma-repeat2"/>
    <property type="match status" value="1"/>
</dbReference>
<dbReference type="KEGG" id="mzi:HWN40_11560"/>
<evidence type="ECO:0000256" key="3">
    <source>
        <dbReference type="ARBA" id="ARBA00023167"/>
    </source>
</evidence>
<sequence>MNIRDKRSMEDQKKMKVREKQNSGDRSLNSKDPLRYGSNGIIRAGPIDFDERIAEHEGSIMSVSTRDVVIIPPTTTIISAIKTMTEKGFRHIPVTDAGTNRLEGMVTSVDVIDFLGGGSKNLLIENHYKGNLLAAVNASVKEIMQNEADSISDGAAIDEAVSKMLDNISGGLPVVDSEGHVRAICTEKDFLRFSGGVMTSKRVAHYMTRKVKSVATDTSIGAVTKMMIDNGFRRVPVVDKGNIIGMVTASDIMHFLGSGDAFHRLMTGNVHEALNEPVSSLIAKEPVSINKDADMGSAAHLMLDNNIGSLPVMDNGELAGILTEKDFLKAMSE</sequence>
<dbReference type="PROSITE" id="PS51371">
    <property type="entry name" value="CBS"/>
    <property type="match status" value="4"/>
</dbReference>
<dbReference type="InterPro" id="IPR046342">
    <property type="entry name" value="CBS_dom_sf"/>
</dbReference>
<proteinExistence type="predicted"/>
<gene>
    <name evidence="7" type="ORF">HWN40_11560</name>
</gene>
<dbReference type="InterPro" id="IPR051257">
    <property type="entry name" value="Diverse_CBS-Domain"/>
</dbReference>
<feature type="domain" description="CBS" evidence="6">
    <location>
        <begin position="144"/>
        <end position="203"/>
    </location>
</feature>
<evidence type="ECO:0000256" key="5">
    <source>
        <dbReference type="SAM" id="MobiDB-lite"/>
    </source>
</evidence>
<dbReference type="AlphaFoldDB" id="A0A7D5IA59"/>
<dbReference type="GO" id="GO:0009086">
    <property type="term" value="P:methionine biosynthetic process"/>
    <property type="evidence" value="ECO:0007669"/>
    <property type="project" value="UniProtKB-KW"/>
</dbReference>
<dbReference type="GeneID" id="55822321"/>
<dbReference type="Proteomes" id="UP000509594">
    <property type="component" value="Chromosome"/>
</dbReference>
<feature type="domain" description="CBS" evidence="6">
    <location>
        <begin position="207"/>
        <end position="262"/>
    </location>
</feature>
<keyword evidence="8" id="KW-1185">Reference proteome</keyword>
<dbReference type="InterPro" id="IPR000644">
    <property type="entry name" value="CBS_dom"/>
</dbReference>
<evidence type="ECO:0000313" key="8">
    <source>
        <dbReference type="Proteomes" id="UP000509594"/>
    </source>
</evidence>
<keyword evidence="2 4" id="KW-0129">CBS domain</keyword>
<feature type="domain" description="CBS" evidence="6">
    <location>
        <begin position="282"/>
        <end position="333"/>
    </location>
</feature>
<dbReference type="SMART" id="SM00116">
    <property type="entry name" value="CBS"/>
    <property type="match status" value="4"/>
</dbReference>
<dbReference type="RefSeq" id="WP_176965877.1">
    <property type="nucleotide sequence ID" value="NZ_CP058215.1"/>
</dbReference>
<dbReference type="CDD" id="cd17779">
    <property type="entry name" value="CBS_archAMPK_gamma-repeat1"/>
    <property type="match status" value="1"/>
</dbReference>
<protein>
    <submittedName>
        <fullName evidence="7">CBS domain-containing protein</fullName>
    </submittedName>
</protein>
<dbReference type="EMBL" id="CP058215">
    <property type="protein sequence ID" value="QLC50822.1"/>
    <property type="molecule type" value="Genomic_DNA"/>
</dbReference>
<name>A0A7D5IA59_9EURY</name>
<accession>A0A7D5IA59</accession>
<dbReference type="Gene3D" id="3.10.580.10">
    <property type="entry name" value="CBS-domain"/>
    <property type="match status" value="2"/>
</dbReference>
<feature type="domain" description="CBS" evidence="6">
    <location>
        <begin position="64"/>
        <end position="122"/>
    </location>
</feature>
<dbReference type="PANTHER" id="PTHR43080:SF2">
    <property type="entry name" value="CBS DOMAIN-CONTAINING PROTEIN"/>
    <property type="match status" value="1"/>
</dbReference>
<dbReference type="OrthoDB" id="43333at2157"/>
<feature type="region of interest" description="Disordered" evidence="5">
    <location>
        <begin position="1"/>
        <end position="39"/>
    </location>
</feature>
<reference evidence="7 8" key="1">
    <citation type="submission" date="2020-06" db="EMBL/GenBank/DDBJ databases">
        <title>Methanolobus halotolerans sp. nov., isolated from a saline lake Tus in Siberia.</title>
        <authorList>
            <person name="Shen Y."/>
            <person name="Chen S.-C."/>
            <person name="Lai M.-C."/>
            <person name="Huang H.-H."/>
            <person name="Chiu H.-H."/>
            <person name="Tang S.-L."/>
            <person name="Rogozin D.Y."/>
            <person name="Degermendzhy A.G."/>
        </authorList>
    </citation>
    <scope>NUCLEOTIDE SEQUENCE [LARGE SCALE GENOMIC DNA]</scope>
    <source>
        <strain evidence="7 8">DSM 21339</strain>
    </source>
</reference>
<evidence type="ECO:0000313" key="7">
    <source>
        <dbReference type="EMBL" id="QLC50822.1"/>
    </source>
</evidence>
<feature type="compositionally biased region" description="Basic and acidic residues" evidence="5">
    <location>
        <begin position="1"/>
        <end position="34"/>
    </location>
</feature>
<keyword evidence="3" id="KW-0486">Methionine biosynthesis</keyword>
<keyword evidence="1" id="KW-0028">Amino-acid biosynthesis</keyword>